<keyword evidence="5" id="KW-0479">Metal-binding</keyword>
<dbReference type="GO" id="GO:0050353">
    <property type="term" value="F:trimethyllysine dioxygenase activity"/>
    <property type="evidence" value="ECO:0007669"/>
    <property type="project" value="UniProtKB-EC"/>
</dbReference>
<dbReference type="PANTHER" id="PTHR10696:SF51">
    <property type="entry name" value="TRIMETHYLLYSINE DIOXYGENASE, MITOCHONDRIAL"/>
    <property type="match status" value="1"/>
</dbReference>
<evidence type="ECO:0000256" key="11">
    <source>
        <dbReference type="ARBA" id="ARBA00032283"/>
    </source>
</evidence>
<dbReference type="EC" id="1.14.11.8" evidence="4"/>
<dbReference type="InterPro" id="IPR038492">
    <property type="entry name" value="GBBH-like_N_sf"/>
</dbReference>
<dbReference type="SUPFAM" id="SSF51197">
    <property type="entry name" value="Clavaminate synthase-like"/>
    <property type="match status" value="1"/>
</dbReference>
<dbReference type="Pfam" id="PF02668">
    <property type="entry name" value="TauD"/>
    <property type="match status" value="1"/>
</dbReference>
<feature type="domain" description="TauD/TfdA-like" evidence="14">
    <location>
        <begin position="145"/>
        <end position="375"/>
    </location>
</feature>
<comment type="cofactor">
    <cofactor evidence="2">
        <name>L-ascorbate</name>
        <dbReference type="ChEBI" id="CHEBI:38290"/>
    </cofactor>
</comment>
<gene>
    <name evidence="16" type="ORF">SAMN04488105_13319</name>
</gene>
<dbReference type="InterPro" id="IPR050411">
    <property type="entry name" value="AlphaKG_dependent_hydroxylases"/>
</dbReference>
<dbReference type="Gene3D" id="3.60.130.10">
    <property type="entry name" value="Clavaminate synthase-like"/>
    <property type="match status" value="1"/>
</dbReference>
<protein>
    <recommendedName>
        <fullName evidence="4">trimethyllysine dioxygenase</fullName>
        <ecNumber evidence="4">1.14.11.8</ecNumber>
    </recommendedName>
    <alternativeName>
        <fullName evidence="10">Epsilon-trimethyllysine 2-oxoglutarate dioxygenase</fullName>
    </alternativeName>
    <alternativeName>
        <fullName evidence="9">TML hydroxylase</fullName>
    </alternativeName>
    <alternativeName>
        <fullName evidence="11">TML-alpha-ketoglutarate dioxygenase</fullName>
    </alternativeName>
</protein>
<dbReference type="AlphaFoldDB" id="A0A1G7MDJ6"/>
<evidence type="ECO:0000256" key="2">
    <source>
        <dbReference type="ARBA" id="ARBA00001961"/>
    </source>
</evidence>
<feature type="domain" description="Gamma-butyrobetaine hydroxylase-like N-terminal" evidence="15">
    <location>
        <begin position="32"/>
        <end position="108"/>
    </location>
</feature>
<evidence type="ECO:0000256" key="9">
    <source>
        <dbReference type="ARBA" id="ARBA00030363"/>
    </source>
</evidence>
<comment type="cofactor">
    <cofactor evidence="1">
        <name>Fe(2+)</name>
        <dbReference type="ChEBI" id="CHEBI:29033"/>
    </cofactor>
</comment>
<evidence type="ECO:0000256" key="13">
    <source>
        <dbReference type="ARBA" id="ARBA00049334"/>
    </source>
</evidence>
<dbReference type="GO" id="GO:0045329">
    <property type="term" value="P:carnitine biosynthetic process"/>
    <property type="evidence" value="ECO:0007669"/>
    <property type="project" value="TreeGrafter"/>
</dbReference>
<evidence type="ECO:0000256" key="3">
    <source>
        <dbReference type="ARBA" id="ARBA00008654"/>
    </source>
</evidence>
<evidence type="ECO:0000313" key="16">
    <source>
        <dbReference type="EMBL" id="SDF59872.1"/>
    </source>
</evidence>
<comment type="function">
    <text evidence="12">Converts trimethyllysine (TML) into hydroxytrimethyllysine (HTML).</text>
</comment>
<keyword evidence="17" id="KW-1185">Reference proteome</keyword>
<evidence type="ECO:0000256" key="10">
    <source>
        <dbReference type="ARBA" id="ARBA00031778"/>
    </source>
</evidence>
<sequence>MFLRRNLPTHSNKLETRMNVMTSTVADPVLEDNGLKLLLSDGKSHYFNYHWLRDNCPSSFSSTTRERSFDIFHLEAAPKAKTAEVTGDVLEITWDSEDHVTRFPLAWLEAYKTPQRRADPADLAREAWYGDHYPNVPRFSQPALKADPELRAKWIEAMLVKGFVILTDMPDSDEGLTETAEMIGRVRPTFFGDYFDVKTHINPTNTAYTASALELHTDTPAEEHAPGVQFLHCRANTVEGGYSLYADGVAVANDFRARDPEGFKLLAETKVPFFCEHDTYDMRSRQTIIELDQHGEVSGLTISQHMLDISDLDQELLDRWYPAFCRFGKMLQEEKYMMTFLMKAGECMVFDNHRIVHGRAAYTAESGDRYLRGTYTDRAEMRSTYRALVSEGRFK</sequence>
<dbReference type="GO" id="GO:0046872">
    <property type="term" value="F:metal ion binding"/>
    <property type="evidence" value="ECO:0007669"/>
    <property type="project" value="UniProtKB-KW"/>
</dbReference>
<evidence type="ECO:0000256" key="7">
    <source>
        <dbReference type="ARBA" id="ARBA00023002"/>
    </source>
</evidence>
<keyword evidence="8" id="KW-0408">Iron</keyword>
<accession>A0A1G7MDJ6</accession>
<evidence type="ECO:0000256" key="12">
    <source>
        <dbReference type="ARBA" id="ARBA00046008"/>
    </source>
</evidence>
<proteinExistence type="inferred from homology"/>
<evidence type="ECO:0000256" key="1">
    <source>
        <dbReference type="ARBA" id="ARBA00001954"/>
    </source>
</evidence>
<dbReference type="EMBL" id="FNAV01000033">
    <property type="protein sequence ID" value="SDF59872.1"/>
    <property type="molecule type" value="Genomic_DNA"/>
</dbReference>
<keyword evidence="6 16" id="KW-0223">Dioxygenase</keyword>
<dbReference type="InterPro" id="IPR003819">
    <property type="entry name" value="TauD/TfdA-like"/>
</dbReference>
<evidence type="ECO:0000259" key="15">
    <source>
        <dbReference type="Pfam" id="PF06155"/>
    </source>
</evidence>
<evidence type="ECO:0000256" key="5">
    <source>
        <dbReference type="ARBA" id="ARBA00022723"/>
    </source>
</evidence>
<dbReference type="Proteomes" id="UP000198994">
    <property type="component" value="Unassembled WGS sequence"/>
</dbReference>
<dbReference type="PANTHER" id="PTHR10696">
    <property type="entry name" value="GAMMA-BUTYROBETAINE HYDROXYLASE-RELATED"/>
    <property type="match status" value="1"/>
</dbReference>
<comment type="catalytic activity">
    <reaction evidence="13">
        <text>N(6),N(6),N(6)-trimethyl-L-lysine + 2-oxoglutarate + O2 = (3S)-3-hydroxy-N(6),N(6),N(6)-trimethyl-L-lysine + succinate + CO2</text>
        <dbReference type="Rhea" id="RHEA:14181"/>
        <dbReference type="ChEBI" id="CHEBI:15379"/>
        <dbReference type="ChEBI" id="CHEBI:16526"/>
        <dbReference type="ChEBI" id="CHEBI:16810"/>
        <dbReference type="ChEBI" id="CHEBI:30031"/>
        <dbReference type="ChEBI" id="CHEBI:58100"/>
        <dbReference type="ChEBI" id="CHEBI:141499"/>
        <dbReference type="EC" id="1.14.11.8"/>
    </reaction>
</comment>
<keyword evidence="7" id="KW-0560">Oxidoreductase</keyword>
<evidence type="ECO:0000256" key="4">
    <source>
        <dbReference type="ARBA" id="ARBA00012267"/>
    </source>
</evidence>
<evidence type="ECO:0000256" key="8">
    <source>
        <dbReference type="ARBA" id="ARBA00023004"/>
    </source>
</evidence>
<dbReference type="STRING" id="282683.SAMN04488105_13319"/>
<organism evidence="16 17">
    <name type="scientific">Salipiger thiooxidans</name>
    <dbReference type="NCBI Taxonomy" id="282683"/>
    <lineage>
        <taxon>Bacteria</taxon>
        <taxon>Pseudomonadati</taxon>
        <taxon>Pseudomonadota</taxon>
        <taxon>Alphaproteobacteria</taxon>
        <taxon>Rhodobacterales</taxon>
        <taxon>Roseobacteraceae</taxon>
        <taxon>Salipiger</taxon>
    </lineage>
</organism>
<dbReference type="Pfam" id="PF06155">
    <property type="entry name" value="GBBH-like_N"/>
    <property type="match status" value="1"/>
</dbReference>
<evidence type="ECO:0000256" key="6">
    <source>
        <dbReference type="ARBA" id="ARBA00022964"/>
    </source>
</evidence>
<dbReference type="InterPro" id="IPR042098">
    <property type="entry name" value="TauD-like_sf"/>
</dbReference>
<comment type="similarity">
    <text evidence="3">Belongs to the gamma-BBH/TMLD family.</text>
</comment>
<dbReference type="InterPro" id="IPR010376">
    <property type="entry name" value="GBBH-like_N"/>
</dbReference>
<evidence type="ECO:0000259" key="14">
    <source>
        <dbReference type="Pfam" id="PF02668"/>
    </source>
</evidence>
<dbReference type="Gene3D" id="3.30.2020.30">
    <property type="match status" value="1"/>
</dbReference>
<name>A0A1G7MDJ6_9RHOB</name>
<evidence type="ECO:0000313" key="17">
    <source>
        <dbReference type="Proteomes" id="UP000198994"/>
    </source>
</evidence>
<reference evidence="17" key="1">
    <citation type="submission" date="2016-10" db="EMBL/GenBank/DDBJ databases">
        <authorList>
            <person name="Varghese N."/>
            <person name="Submissions S."/>
        </authorList>
    </citation>
    <scope>NUCLEOTIDE SEQUENCE [LARGE SCALE GENOMIC DNA]</scope>
    <source>
        <strain evidence="17">DSM 10146</strain>
    </source>
</reference>